<accession>A0A6A3G353</accession>
<name>A0A6A3G353_9STRA</name>
<feature type="region of interest" description="Disordered" evidence="1">
    <location>
        <begin position="1"/>
        <end position="36"/>
    </location>
</feature>
<dbReference type="AlphaFoldDB" id="A0A6A3G353"/>
<evidence type="ECO:0000313" key="3">
    <source>
        <dbReference type="Proteomes" id="UP000435112"/>
    </source>
</evidence>
<reference evidence="2 3" key="1">
    <citation type="submission" date="2018-09" db="EMBL/GenBank/DDBJ databases">
        <title>Genomic investigation of the strawberry pathogen Phytophthora fragariae indicates pathogenicity is determined by transcriptional variation in three key races.</title>
        <authorList>
            <person name="Adams T.M."/>
            <person name="Armitage A.D."/>
            <person name="Sobczyk M.K."/>
            <person name="Bates H.J."/>
            <person name="Dunwell J.M."/>
            <person name="Nellist C.F."/>
            <person name="Harrison R.J."/>
        </authorList>
    </citation>
    <scope>NUCLEOTIDE SEQUENCE [LARGE SCALE GENOMIC DNA]</scope>
    <source>
        <strain evidence="2 3">SCRP324</strain>
    </source>
</reference>
<gene>
    <name evidence="2" type="ORF">PR002_g32794</name>
</gene>
<protein>
    <submittedName>
        <fullName evidence="2">Uncharacterized protein</fullName>
    </submittedName>
</protein>
<dbReference type="EMBL" id="QXFU01011997">
    <property type="protein sequence ID" value="KAE8952029.1"/>
    <property type="molecule type" value="Genomic_DNA"/>
</dbReference>
<dbReference type="Proteomes" id="UP000435112">
    <property type="component" value="Unassembled WGS sequence"/>
</dbReference>
<feature type="compositionally biased region" description="Basic and acidic residues" evidence="1">
    <location>
        <begin position="1"/>
        <end position="17"/>
    </location>
</feature>
<evidence type="ECO:0000313" key="2">
    <source>
        <dbReference type="EMBL" id="KAE8952029.1"/>
    </source>
</evidence>
<feature type="non-terminal residue" evidence="2">
    <location>
        <position position="173"/>
    </location>
</feature>
<organism evidence="2 3">
    <name type="scientific">Phytophthora rubi</name>
    <dbReference type="NCBI Taxonomy" id="129364"/>
    <lineage>
        <taxon>Eukaryota</taxon>
        <taxon>Sar</taxon>
        <taxon>Stramenopiles</taxon>
        <taxon>Oomycota</taxon>
        <taxon>Peronosporomycetes</taxon>
        <taxon>Peronosporales</taxon>
        <taxon>Peronosporaceae</taxon>
        <taxon>Phytophthora</taxon>
    </lineage>
</organism>
<proteinExistence type="predicted"/>
<comment type="caution">
    <text evidence="2">The sequence shown here is derived from an EMBL/GenBank/DDBJ whole genome shotgun (WGS) entry which is preliminary data.</text>
</comment>
<evidence type="ECO:0000256" key="1">
    <source>
        <dbReference type="SAM" id="MobiDB-lite"/>
    </source>
</evidence>
<sequence>MHDDETSAGKRLLELLRSRGGGGGASSSSSPISEKRLQDEVLPFVRECRDVISSSSSLSALSSERQQQWIARRVSVELGCARVEDLGLPSMEKMIKLADEAPAREVTSVVKFAGSLDLPQGDGSWDDLVSSNETTGESMQQKLLTEQALEKLRKCPYLVDVSLYMDWQERYAP</sequence>